<accession>A0A133ZCC8</accession>
<dbReference type="Proteomes" id="UP000070394">
    <property type="component" value="Unassembled WGS sequence"/>
</dbReference>
<reference evidence="11" key="1">
    <citation type="submission" date="2016-01" db="EMBL/GenBank/DDBJ databases">
        <authorList>
            <person name="Mitreva M."/>
            <person name="Pepin K.H."/>
            <person name="Mihindukulasuriya K.A."/>
            <person name="Fulton R."/>
            <person name="Fronick C."/>
            <person name="O'Laughlin M."/>
            <person name="Miner T."/>
            <person name="Herter B."/>
            <person name="Rosa B.A."/>
            <person name="Cordes M."/>
            <person name="Tomlinson C."/>
            <person name="Wollam A."/>
            <person name="Palsikar V.B."/>
            <person name="Mardis E.R."/>
            <person name="Wilson R.K."/>
        </authorList>
    </citation>
    <scope>NUCLEOTIDE SEQUENCE [LARGE SCALE GENOMIC DNA]</scope>
    <source>
        <strain evidence="11">DNF00896</strain>
    </source>
</reference>
<name>A0A133ZCC8_9FIRM</name>
<dbReference type="OrthoDB" id="279819at2"/>
<dbReference type="GO" id="GO:0051607">
    <property type="term" value="P:defense response to virus"/>
    <property type="evidence" value="ECO:0007669"/>
    <property type="project" value="UniProtKB-UniRule"/>
</dbReference>
<dbReference type="GO" id="GO:0046872">
    <property type="term" value="F:metal ion binding"/>
    <property type="evidence" value="ECO:0007669"/>
    <property type="project" value="UniProtKB-UniRule"/>
</dbReference>
<dbReference type="GO" id="GO:0004521">
    <property type="term" value="F:RNA endonuclease activity"/>
    <property type="evidence" value="ECO:0007669"/>
    <property type="project" value="InterPro"/>
</dbReference>
<comment type="caution">
    <text evidence="10">The sequence shown here is derived from an EMBL/GenBank/DDBJ whole genome shotgun (WGS) entry which is preliminary data.</text>
</comment>
<evidence type="ECO:0000256" key="9">
    <source>
        <dbReference type="HAMAP-Rule" id="MF_01471"/>
    </source>
</evidence>
<feature type="binding site" evidence="9">
    <location>
        <position position="8"/>
    </location>
    <ligand>
        <name>Mg(2+)</name>
        <dbReference type="ChEBI" id="CHEBI:18420"/>
        <note>catalytic</note>
    </ligand>
</feature>
<keyword evidence="11" id="KW-1185">Reference proteome</keyword>
<comment type="function">
    <text evidence="9">CRISPR (clustered regularly interspaced short palindromic repeat), is an adaptive immune system that provides protection against mobile genetic elements (viruses, transposable elements and conjugative plasmids). CRISPR clusters contain sequences complementary to antecedent mobile elements and target invading nucleic acids. CRISPR clusters are transcribed and processed into CRISPR RNA (crRNA). Functions as a ssRNA-specific endoribonuclease. Involved in the integration of spacer DNA into the CRISPR cassette.</text>
</comment>
<dbReference type="Gene3D" id="3.30.70.240">
    <property type="match status" value="1"/>
</dbReference>
<comment type="similarity">
    <text evidence="2 9">Belongs to the CRISPR-associated endoribonuclease Cas2 protein family.</text>
</comment>
<dbReference type="RefSeq" id="WP_060932242.1">
    <property type="nucleotide sequence ID" value="NZ_KQ959848.1"/>
</dbReference>
<organism evidence="10 11">
    <name type="scientific">Lachnoanaerobaculum saburreum</name>
    <dbReference type="NCBI Taxonomy" id="467210"/>
    <lineage>
        <taxon>Bacteria</taxon>
        <taxon>Bacillati</taxon>
        <taxon>Bacillota</taxon>
        <taxon>Clostridia</taxon>
        <taxon>Lachnospirales</taxon>
        <taxon>Lachnospiraceae</taxon>
        <taxon>Lachnoanaerobaculum</taxon>
    </lineage>
</organism>
<dbReference type="InterPro" id="IPR019199">
    <property type="entry name" value="Virulence_VapD/CRISPR_Cas2"/>
</dbReference>
<evidence type="ECO:0000256" key="4">
    <source>
        <dbReference type="ARBA" id="ARBA00022723"/>
    </source>
</evidence>
<keyword evidence="6 9" id="KW-0378">Hydrolase</keyword>
<evidence type="ECO:0000256" key="3">
    <source>
        <dbReference type="ARBA" id="ARBA00022722"/>
    </source>
</evidence>
<dbReference type="AlphaFoldDB" id="A0A133ZCC8"/>
<dbReference type="GO" id="GO:0043571">
    <property type="term" value="P:maintenance of CRISPR repeat elements"/>
    <property type="evidence" value="ECO:0007669"/>
    <property type="project" value="UniProtKB-UniRule"/>
</dbReference>
<evidence type="ECO:0000256" key="5">
    <source>
        <dbReference type="ARBA" id="ARBA00022759"/>
    </source>
</evidence>
<dbReference type="HAMAP" id="MF_01471">
    <property type="entry name" value="Cas2"/>
    <property type="match status" value="1"/>
</dbReference>
<evidence type="ECO:0000256" key="2">
    <source>
        <dbReference type="ARBA" id="ARBA00009959"/>
    </source>
</evidence>
<evidence type="ECO:0000256" key="6">
    <source>
        <dbReference type="ARBA" id="ARBA00022801"/>
    </source>
</evidence>
<dbReference type="CDD" id="cd09725">
    <property type="entry name" value="Cas2_I_II_III"/>
    <property type="match status" value="1"/>
</dbReference>
<gene>
    <name evidence="9" type="primary">cas2</name>
    <name evidence="10" type="ORF">HMPREF1866_02716</name>
</gene>
<dbReference type="EC" id="3.1.-.-" evidence="9"/>
<dbReference type="SUPFAM" id="SSF143430">
    <property type="entry name" value="TTP0101/SSO1404-like"/>
    <property type="match status" value="1"/>
</dbReference>
<protein>
    <recommendedName>
        <fullName evidence="9">CRISPR-associated endoribonuclease Cas2</fullName>
        <ecNumber evidence="9">3.1.-.-</ecNumber>
    </recommendedName>
</protein>
<dbReference type="NCBIfam" id="TIGR01573">
    <property type="entry name" value="cas2"/>
    <property type="match status" value="1"/>
</dbReference>
<dbReference type="InterPro" id="IPR021127">
    <property type="entry name" value="CRISPR_associated_Cas2"/>
</dbReference>
<dbReference type="Pfam" id="PF09827">
    <property type="entry name" value="CRISPR_Cas2"/>
    <property type="match status" value="1"/>
</dbReference>
<evidence type="ECO:0000313" key="11">
    <source>
        <dbReference type="Proteomes" id="UP000070394"/>
    </source>
</evidence>
<dbReference type="PANTHER" id="PTHR34405">
    <property type="entry name" value="CRISPR-ASSOCIATED ENDORIBONUCLEASE CAS2"/>
    <property type="match status" value="1"/>
</dbReference>
<evidence type="ECO:0000313" key="10">
    <source>
        <dbReference type="EMBL" id="KXB53087.1"/>
    </source>
</evidence>
<evidence type="ECO:0000256" key="7">
    <source>
        <dbReference type="ARBA" id="ARBA00022842"/>
    </source>
</evidence>
<dbReference type="PATRIC" id="fig|467210.3.peg.2693"/>
<keyword evidence="3 9" id="KW-0540">Nuclease</keyword>
<comment type="subunit">
    <text evidence="9">Homodimer, forms a heterotetramer with a Cas1 homodimer.</text>
</comment>
<dbReference type="GO" id="GO:0016787">
    <property type="term" value="F:hydrolase activity"/>
    <property type="evidence" value="ECO:0007669"/>
    <property type="project" value="UniProtKB-KW"/>
</dbReference>
<dbReference type="STRING" id="467210.HMPREF1866_02716"/>
<dbReference type="PANTHER" id="PTHR34405:SF3">
    <property type="entry name" value="CRISPR-ASSOCIATED ENDORIBONUCLEASE CAS2 3"/>
    <property type="match status" value="1"/>
</dbReference>
<keyword evidence="7 9" id="KW-0460">Magnesium</keyword>
<keyword evidence="4 9" id="KW-0479">Metal-binding</keyword>
<keyword evidence="5 9" id="KW-0255">Endonuclease</keyword>
<dbReference type="EMBL" id="LSDA01000143">
    <property type="protein sequence ID" value="KXB53087.1"/>
    <property type="molecule type" value="Genomic_DNA"/>
</dbReference>
<comment type="cofactor">
    <cofactor evidence="1 9">
        <name>Mg(2+)</name>
        <dbReference type="ChEBI" id="CHEBI:18420"/>
    </cofactor>
</comment>
<sequence length="86" mass="10067">MFVIVTYDVNAKRDPKVMKTLRKYLTHEQRSVFEGLITPGRLKHLKEELKRIVDVSEGCINIYSLETLRYSQKESIGKQVYHGNIL</sequence>
<proteinExistence type="inferred from homology"/>
<evidence type="ECO:0000256" key="1">
    <source>
        <dbReference type="ARBA" id="ARBA00001946"/>
    </source>
</evidence>
<keyword evidence="8 9" id="KW-0051">Antiviral defense</keyword>
<evidence type="ECO:0000256" key="8">
    <source>
        <dbReference type="ARBA" id="ARBA00023118"/>
    </source>
</evidence>